<protein>
    <submittedName>
        <fullName evidence="1">DNA-(Apurinic or apyrimidinic site) lyase</fullName>
        <ecNumber evidence="1">4.2.99.18</ecNumber>
    </submittedName>
</protein>
<keyword evidence="1" id="KW-0456">Lyase</keyword>
<evidence type="ECO:0000313" key="1">
    <source>
        <dbReference type="EMBL" id="KAI2384494.1"/>
    </source>
</evidence>
<dbReference type="EC" id="4.2.99.18" evidence="1"/>
<gene>
    <name evidence="1" type="primary">APN1</name>
    <name evidence="1" type="ORF">LOY88_004652</name>
</gene>
<comment type="caution">
    <text evidence="1">The sequence shown here is derived from an EMBL/GenBank/DDBJ whole genome shotgun (WGS) entry which is preliminary data.</text>
</comment>
<sequence>MAPRTTRAISRRSDETNGTTGKRDCAAINPSSAPNLKRPRKSLAEAEDPTKGNFTDSLDATETTNLKKGSSQTTRSSSPTQKRSRWPNNSEAEYEDKQQINKAINEEETGATSKRTSLKKGTKIGAQLEEMKPLAPRSHGLRMFVGAHVSASKGVQNAVTNSMHIGGNAFALFLKSQRKWNNPPLQDEHRDQFRALCSEHKYNASKYVLPHGSYLVNLAQEDPDKAKQAYSSFLDDLKRCEALGIKLYNFHPGATVKSTLDSSISRLAKALIAALDETTTVIPVLETTCGHGTTIGGSLEHFRSLIELIPESYHSRLGICLDTCHTFAAGYDLRTPDTWNAFMKEFDEVVGLKFLKALHINDSKTPFGSKRDLHANIGTGFLGLRAFHNVMNDKRLEGLPMILETPIDRPADAVKSKQQGRSIVSDCEHDDSNASETDAPSIKKRTKKSVASKTTPTTKAKSKTRPVMVEDKSVWVREIKLLESLIGMDAESEEFVSLEKELSEEGREERQKQQELFNKKQSKETSKKQKNIRAMFSPKGKTTGKAKAVGRKRKGIEDEDTEG</sequence>
<reference evidence="1" key="1">
    <citation type="journal article" date="2022" name="bioRxiv">
        <title>Population genetic analysis of Ophidiomyces ophidiicola, the causative agent of snake fungal disease, indicates recent introductions to the USA.</title>
        <authorList>
            <person name="Ladner J.T."/>
            <person name="Palmer J.M."/>
            <person name="Ettinger C.L."/>
            <person name="Stajich J.E."/>
            <person name="Farrell T.M."/>
            <person name="Glorioso B.M."/>
            <person name="Lawson B."/>
            <person name="Price S.J."/>
            <person name="Stengle A.G."/>
            <person name="Grear D.A."/>
            <person name="Lorch J.M."/>
        </authorList>
    </citation>
    <scope>NUCLEOTIDE SEQUENCE</scope>
    <source>
        <strain evidence="1">NWHC 24266-5</strain>
    </source>
</reference>
<accession>A0ACB8UTS5</accession>
<name>A0ACB8UTS5_9EURO</name>
<proteinExistence type="predicted"/>
<dbReference type="EMBL" id="JALBCA010000072">
    <property type="protein sequence ID" value="KAI2384494.1"/>
    <property type="molecule type" value="Genomic_DNA"/>
</dbReference>
<organism evidence="1">
    <name type="scientific">Ophidiomyces ophidiicola</name>
    <dbReference type="NCBI Taxonomy" id="1387563"/>
    <lineage>
        <taxon>Eukaryota</taxon>
        <taxon>Fungi</taxon>
        <taxon>Dikarya</taxon>
        <taxon>Ascomycota</taxon>
        <taxon>Pezizomycotina</taxon>
        <taxon>Eurotiomycetes</taxon>
        <taxon>Eurotiomycetidae</taxon>
        <taxon>Onygenales</taxon>
        <taxon>Onygenaceae</taxon>
        <taxon>Ophidiomyces</taxon>
    </lineage>
</organism>